<comment type="caution">
    <text evidence="2">The sequence shown here is derived from an EMBL/GenBank/DDBJ whole genome shotgun (WGS) entry which is preliminary data.</text>
</comment>
<name>A0A366MDA3_9EURY</name>
<evidence type="ECO:0000256" key="1">
    <source>
        <dbReference type="SAM" id="MobiDB-lite"/>
    </source>
</evidence>
<proteinExistence type="predicted"/>
<keyword evidence="3" id="KW-1185">Reference proteome</keyword>
<dbReference type="AlphaFoldDB" id="A0A366MDA3"/>
<evidence type="ECO:0000313" key="2">
    <source>
        <dbReference type="EMBL" id="RBQ23680.1"/>
    </source>
</evidence>
<reference evidence="2 3" key="1">
    <citation type="submission" date="2018-06" db="EMBL/GenBank/DDBJ databases">
        <title>Genomic insight into two independent archaeal endosymbiosis events.</title>
        <authorList>
            <person name="Lind A.E."/>
            <person name="Lewis W.H."/>
            <person name="Spang A."/>
            <person name="Guy L."/>
            <person name="Embley M.T."/>
            <person name="Ettema T.J.G."/>
        </authorList>
    </citation>
    <scope>NUCLEOTIDE SEQUENCE [LARGE SCALE GENOMIC DNA]</scope>
    <source>
        <strain evidence="2">NOE</strain>
    </source>
</reference>
<organism evidence="2 3">
    <name type="scientific">Candidatus Methanobinarius endosymbioticus</name>
    <dbReference type="NCBI Taxonomy" id="2006182"/>
    <lineage>
        <taxon>Archaea</taxon>
        <taxon>Methanobacteriati</taxon>
        <taxon>Methanobacteriota</taxon>
        <taxon>Methanomada group</taxon>
        <taxon>Methanobacteria</taxon>
        <taxon>Methanobacteriales</taxon>
        <taxon>Methanobacteriaceae</taxon>
        <taxon>Candidatus Methanobinarius</taxon>
    </lineage>
</organism>
<accession>A0A366MDA3</accession>
<evidence type="ECO:0000313" key="3">
    <source>
        <dbReference type="Proteomes" id="UP000253099"/>
    </source>
</evidence>
<sequence>MGIKELKDKFHKSDAKVSSHFHKTETNRLKKPY</sequence>
<dbReference type="EMBL" id="NIZT01000020">
    <property type="protein sequence ID" value="RBQ23680.1"/>
    <property type="molecule type" value="Genomic_DNA"/>
</dbReference>
<gene>
    <name evidence="2" type="ORF">ALNOE001_07360</name>
</gene>
<protein>
    <submittedName>
        <fullName evidence="2">Uncharacterized protein</fullName>
    </submittedName>
</protein>
<dbReference type="Proteomes" id="UP000253099">
    <property type="component" value="Unassembled WGS sequence"/>
</dbReference>
<feature type="region of interest" description="Disordered" evidence="1">
    <location>
        <begin position="1"/>
        <end position="33"/>
    </location>
</feature>